<dbReference type="AlphaFoldDB" id="A0A5E4QH56"/>
<dbReference type="Proteomes" id="UP000324832">
    <property type="component" value="Unassembled WGS sequence"/>
</dbReference>
<reference evidence="3 4" key="1">
    <citation type="submission" date="2017-07" db="EMBL/GenBank/DDBJ databases">
        <authorList>
            <person name="Talla V."/>
            <person name="Backstrom N."/>
        </authorList>
    </citation>
    <scope>NUCLEOTIDE SEQUENCE [LARGE SCALE GENOMIC DNA]</scope>
</reference>
<organism evidence="3 4">
    <name type="scientific">Leptidea sinapis</name>
    <dbReference type="NCBI Taxonomy" id="189913"/>
    <lineage>
        <taxon>Eukaryota</taxon>
        <taxon>Metazoa</taxon>
        <taxon>Ecdysozoa</taxon>
        <taxon>Arthropoda</taxon>
        <taxon>Hexapoda</taxon>
        <taxon>Insecta</taxon>
        <taxon>Pterygota</taxon>
        <taxon>Neoptera</taxon>
        <taxon>Endopterygota</taxon>
        <taxon>Lepidoptera</taxon>
        <taxon>Glossata</taxon>
        <taxon>Ditrysia</taxon>
        <taxon>Papilionoidea</taxon>
        <taxon>Pieridae</taxon>
        <taxon>Dismorphiinae</taxon>
        <taxon>Leptidea</taxon>
    </lineage>
</organism>
<name>A0A5E4QH56_9NEOP</name>
<protein>
    <recommendedName>
        <fullName evidence="5">PHD-type domain-containing protein</fullName>
    </recommendedName>
</protein>
<gene>
    <name evidence="3" type="ORF">LSINAPIS_LOCUS7930</name>
</gene>
<sequence>MTKGCAGCSANLRKEYLVCRKCNDFYDLMCANLTLNKFNSMNKDSKNAWICHACRCKIPKGDNTNTPIRNIVSQPSNISPSSSGSDQSNITMRNKSRQGTSVINQISESSSQNTSHSHLDKHASLMNNLSKEEIRGIVRDELSIVFSHLEASLLKNMETKNNELIERVEQLTTSLNFFEEKYEKIRADTQKKMNC</sequence>
<evidence type="ECO:0000256" key="2">
    <source>
        <dbReference type="SAM" id="MobiDB-lite"/>
    </source>
</evidence>
<dbReference type="EMBL" id="FZQP02002725">
    <property type="protein sequence ID" value="VVC96422.1"/>
    <property type="molecule type" value="Genomic_DNA"/>
</dbReference>
<dbReference type="SUPFAM" id="SSF57903">
    <property type="entry name" value="FYVE/PHD zinc finger"/>
    <property type="match status" value="1"/>
</dbReference>
<keyword evidence="1" id="KW-0175">Coiled coil</keyword>
<dbReference type="Gene3D" id="3.30.40.10">
    <property type="entry name" value="Zinc/RING finger domain, C3HC4 (zinc finger)"/>
    <property type="match status" value="1"/>
</dbReference>
<keyword evidence="4" id="KW-1185">Reference proteome</keyword>
<accession>A0A5E4QH56</accession>
<proteinExistence type="predicted"/>
<dbReference type="InterPro" id="IPR011011">
    <property type="entry name" value="Znf_FYVE_PHD"/>
</dbReference>
<evidence type="ECO:0000256" key="1">
    <source>
        <dbReference type="SAM" id="Coils"/>
    </source>
</evidence>
<evidence type="ECO:0000313" key="3">
    <source>
        <dbReference type="EMBL" id="VVC96422.1"/>
    </source>
</evidence>
<feature type="coiled-coil region" evidence="1">
    <location>
        <begin position="154"/>
        <end position="188"/>
    </location>
</feature>
<evidence type="ECO:0000313" key="4">
    <source>
        <dbReference type="Proteomes" id="UP000324832"/>
    </source>
</evidence>
<dbReference type="InterPro" id="IPR013083">
    <property type="entry name" value="Znf_RING/FYVE/PHD"/>
</dbReference>
<feature type="region of interest" description="Disordered" evidence="2">
    <location>
        <begin position="65"/>
        <end position="101"/>
    </location>
</feature>
<feature type="compositionally biased region" description="Low complexity" evidence="2">
    <location>
        <begin position="73"/>
        <end position="90"/>
    </location>
</feature>
<evidence type="ECO:0008006" key="5">
    <source>
        <dbReference type="Google" id="ProtNLM"/>
    </source>
</evidence>